<evidence type="ECO:0000313" key="8">
    <source>
        <dbReference type="EMBL" id="MBB6097121.1"/>
    </source>
</evidence>
<dbReference type="PROSITE" id="PS00092">
    <property type="entry name" value="N6_MTASE"/>
    <property type="match status" value="1"/>
</dbReference>
<dbReference type="Proteomes" id="UP000569951">
    <property type="component" value="Unassembled WGS sequence"/>
</dbReference>
<comment type="caution">
    <text evidence="8">The sequence shown here is derived from an EMBL/GenBank/DDBJ whole genome shotgun (WGS) entry which is preliminary data.</text>
</comment>
<dbReference type="InterPro" id="IPR046977">
    <property type="entry name" value="RsmC/RlmG"/>
</dbReference>
<keyword evidence="2" id="KW-0698">rRNA processing</keyword>
<evidence type="ECO:0000256" key="5">
    <source>
        <dbReference type="ARBA" id="ARBA00022691"/>
    </source>
</evidence>
<dbReference type="Pfam" id="PF05175">
    <property type="entry name" value="MTS"/>
    <property type="match status" value="1"/>
</dbReference>
<reference evidence="8 9" key="1">
    <citation type="submission" date="2020-08" db="EMBL/GenBank/DDBJ databases">
        <title>Genomic Encyclopedia of Type Strains, Phase IV (KMG-IV): sequencing the most valuable type-strain genomes for metagenomic binning, comparative biology and taxonomic classification.</title>
        <authorList>
            <person name="Goeker M."/>
        </authorList>
    </citation>
    <scope>NUCLEOTIDE SEQUENCE [LARGE SCALE GENOMIC DNA]</scope>
    <source>
        <strain evidence="8 9">DSM 21458</strain>
    </source>
</reference>
<accession>A0A841HUI8</accession>
<keyword evidence="3 8" id="KW-0489">Methyltransferase</keyword>
<dbReference type="Gene3D" id="3.40.50.150">
    <property type="entry name" value="Vaccinia Virus protein VP39"/>
    <property type="match status" value="2"/>
</dbReference>
<gene>
    <name evidence="8" type="ORF">HNR42_000535</name>
</gene>
<evidence type="ECO:0000256" key="1">
    <source>
        <dbReference type="ARBA" id="ARBA00022490"/>
    </source>
</evidence>
<dbReference type="InterPro" id="IPR058679">
    <property type="entry name" value="RlmG_N"/>
</dbReference>
<evidence type="ECO:0000256" key="4">
    <source>
        <dbReference type="ARBA" id="ARBA00022679"/>
    </source>
</evidence>
<evidence type="ECO:0000313" key="9">
    <source>
        <dbReference type="Proteomes" id="UP000569951"/>
    </source>
</evidence>
<dbReference type="GO" id="GO:0003676">
    <property type="term" value="F:nucleic acid binding"/>
    <property type="evidence" value="ECO:0007669"/>
    <property type="project" value="InterPro"/>
</dbReference>
<dbReference type="InterPro" id="IPR017237">
    <property type="entry name" value="RLMG"/>
</dbReference>
<dbReference type="PIRSF" id="PIRSF037565">
    <property type="entry name" value="RRNA_m2G_Mtase_RsmD_prd"/>
    <property type="match status" value="1"/>
</dbReference>
<keyword evidence="9" id="KW-1185">Reference proteome</keyword>
<dbReference type="RefSeq" id="WP_183984253.1">
    <property type="nucleotide sequence ID" value="NZ_JACHHG010000002.1"/>
</dbReference>
<dbReference type="EMBL" id="JACHHG010000002">
    <property type="protein sequence ID" value="MBB6097121.1"/>
    <property type="molecule type" value="Genomic_DNA"/>
</dbReference>
<dbReference type="InterPro" id="IPR029063">
    <property type="entry name" value="SAM-dependent_MTases_sf"/>
</dbReference>
<proteinExistence type="predicted"/>
<sequence>MNTTLHVPGGGDLELRRYPLRRNEQLQAWDSADELILQHLQPVDLEGRRVLILNDAFGALSCALRDFDVTTYTDSFVGMQAIGLNLQRNPGQGAVRLIHDLSDLSGTYDLVLLRPPKNLSFLEDLLCRLSSHLHPASRLVCGVMVKHQSRGAFELIGRIIGETRTSLAHKKARLIFADFQREPTASPHPRSVSLEGFDLPFVHHSNLFSREKLDIGTRFFLEHLPAGNFETILDLGCANGAVGVRAKQQNPAARVIFSDDSYMAVLSARANFARHFPGDPAGADFVWTNCYEDGPPQSLDLVLCNPPFHQGTTVGDFIARQMFSDAHRALRPGGLLRVIGNAHLGYPQELRRIFGNGHVIATNPKFLIVDARKR</sequence>
<dbReference type="GO" id="GO:0008990">
    <property type="term" value="F:rRNA (guanine-N2-)-methyltransferase activity"/>
    <property type="evidence" value="ECO:0007669"/>
    <property type="project" value="InterPro"/>
</dbReference>
<organism evidence="8 9">
    <name type="scientific">Deinobacterium chartae</name>
    <dbReference type="NCBI Taxonomy" id="521158"/>
    <lineage>
        <taxon>Bacteria</taxon>
        <taxon>Thermotogati</taxon>
        <taxon>Deinococcota</taxon>
        <taxon>Deinococci</taxon>
        <taxon>Deinococcales</taxon>
        <taxon>Deinococcaceae</taxon>
        <taxon>Deinobacterium</taxon>
    </lineage>
</organism>
<dbReference type="PANTHER" id="PTHR47816">
    <property type="entry name" value="RIBOSOMAL RNA SMALL SUBUNIT METHYLTRANSFERASE C"/>
    <property type="match status" value="1"/>
</dbReference>
<dbReference type="GO" id="GO:0005737">
    <property type="term" value="C:cytoplasm"/>
    <property type="evidence" value="ECO:0007669"/>
    <property type="project" value="InterPro"/>
</dbReference>
<feature type="domain" description="Methyltransferase small" evidence="6">
    <location>
        <begin position="199"/>
        <end position="369"/>
    </location>
</feature>
<feature type="domain" description="RlmG N-terminal" evidence="7">
    <location>
        <begin position="10"/>
        <end position="180"/>
    </location>
</feature>
<dbReference type="PANTHER" id="PTHR47816:SF5">
    <property type="entry name" value="RIBOSOMAL RNA LARGE SUBUNIT METHYLTRANSFERASE G"/>
    <property type="match status" value="1"/>
</dbReference>
<dbReference type="AlphaFoldDB" id="A0A841HUI8"/>
<dbReference type="CDD" id="cd02440">
    <property type="entry name" value="AdoMet_MTases"/>
    <property type="match status" value="1"/>
</dbReference>
<dbReference type="InterPro" id="IPR007848">
    <property type="entry name" value="Small_mtfrase_dom"/>
</dbReference>
<keyword evidence="1" id="KW-0963">Cytoplasm</keyword>
<evidence type="ECO:0000256" key="3">
    <source>
        <dbReference type="ARBA" id="ARBA00022603"/>
    </source>
</evidence>
<evidence type="ECO:0000259" key="7">
    <source>
        <dbReference type="Pfam" id="PF26049"/>
    </source>
</evidence>
<protein>
    <submittedName>
        <fullName evidence="8">16S rRNA G1207 methylase RsmC</fullName>
    </submittedName>
</protein>
<evidence type="ECO:0000259" key="6">
    <source>
        <dbReference type="Pfam" id="PF05175"/>
    </source>
</evidence>
<keyword evidence="4" id="KW-0808">Transferase</keyword>
<dbReference type="Pfam" id="PF26049">
    <property type="entry name" value="RLMG_N"/>
    <property type="match status" value="1"/>
</dbReference>
<dbReference type="SUPFAM" id="SSF53335">
    <property type="entry name" value="S-adenosyl-L-methionine-dependent methyltransferases"/>
    <property type="match status" value="1"/>
</dbReference>
<name>A0A841HUI8_9DEIO</name>
<dbReference type="InterPro" id="IPR002052">
    <property type="entry name" value="DNA_methylase_N6_adenine_CS"/>
</dbReference>
<evidence type="ECO:0000256" key="2">
    <source>
        <dbReference type="ARBA" id="ARBA00022552"/>
    </source>
</evidence>
<keyword evidence="5" id="KW-0949">S-adenosyl-L-methionine</keyword>